<evidence type="ECO:0000313" key="2">
    <source>
        <dbReference type="Proteomes" id="UP000292958"/>
    </source>
</evidence>
<reference evidence="1 2" key="1">
    <citation type="submission" date="2019-02" db="EMBL/GenBank/DDBJ databases">
        <title>Genomic Encyclopedia of Archaeal and Bacterial Type Strains, Phase II (KMG-II): from individual species to whole genera.</title>
        <authorList>
            <person name="Goeker M."/>
        </authorList>
    </citation>
    <scope>NUCLEOTIDE SEQUENCE [LARGE SCALE GENOMIC DNA]</scope>
    <source>
        <strain evidence="1 2">DSM 18101</strain>
    </source>
</reference>
<dbReference type="Proteomes" id="UP000292958">
    <property type="component" value="Unassembled WGS sequence"/>
</dbReference>
<comment type="caution">
    <text evidence="1">The sequence shown here is derived from an EMBL/GenBank/DDBJ whole genome shotgun (WGS) entry which is preliminary data.</text>
</comment>
<organism evidence="1 2">
    <name type="scientific">Edaphobacter modestus</name>
    <dbReference type="NCBI Taxonomy" id="388466"/>
    <lineage>
        <taxon>Bacteria</taxon>
        <taxon>Pseudomonadati</taxon>
        <taxon>Acidobacteriota</taxon>
        <taxon>Terriglobia</taxon>
        <taxon>Terriglobales</taxon>
        <taxon>Acidobacteriaceae</taxon>
        <taxon>Edaphobacter</taxon>
    </lineage>
</organism>
<dbReference type="AlphaFoldDB" id="A0A4Q7YTI3"/>
<keyword evidence="2" id="KW-1185">Reference proteome</keyword>
<proteinExistence type="predicted"/>
<name>A0A4Q7YTI3_9BACT</name>
<evidence type="ECO:0000313" key="1">
    <source>
        <dbReference type="EMBL" id="RZU41122.1"/>
    </source>
</evidence>
<dbReference type="EMBL" id="SHKW01000001">
    <property type="protein sequence ID" value="RZU41122.1"/>
    <property type="molecule type" value="Genomic_DNA"/>
</dbReference>
<accession>A0A4Q7YTI3</accession>
<sequence>MNDERLVWHPAGIYRGLFDGFVMTSNRHLGENGKTAWHVRSYRNSGDSGHRDYWVVDGEFSQTLRHSVDNVIVTGGVIAVEDEAERDAILTAIAEWSRRKPDSFD</sequence>
<protein>
    <submittedName>
        <fullName evidence="1">Uncharacterized protein</fullName>
    </submittedName>
</protein>
<gene>
    <name evidence="1" type="ORF">BDD14_2620</name>
</gene>